<evidence type="ECO:0000256" key="6">
    <source>
        <dbReference type="ARBA" id="ARBA00023136"/>
    </source>
</evidence>
<dbReference type="PANTHER" id="PTHR43663">
    <property type="entry name" value="CHROMATE TRANSPORT PROTEIN-RELATED"/>
    <property type="match status" value="1"/>
</dbReference>
<dbReference type="KEGG" id="dpf:ON006_15675"/>
<feature type="transmembrane region" description="Helical" evidence="7">
    <location>
        <begin position="7"/>
        <end position="30"/>
    </location>
</feature>
<dbReference type="InterPro" id="IPR052518">
    <property type="entry name" value="CHR_Transporter"/>
</dbReference>
<dbReference type="GO" id="GO:0005886">
    <property type="term" value="C:plasma membrane"/>
    <property type="evidence" value="ECO:0007669"/>
    <property type="project" value="UniProtKB-SubCell"/>
</dbReference>
<evidence type="ECO:0000256" key="3">
    <source>
        <dbReference type="ARBA" id="ARBA00022475"/>
    </source>
</evidence>
<protein>
    <submittedName>
        <fullName evidence="8">Chromate efflux transporter</fullName>
    </submittedName>
</protein>
<feature type="transmembrane region" description="Helical" evidence="7">
    <location>
        <begin position="296"/>
        <end position="319"/>
    </location>
</feature>
<evidence type="ECO:0000313" key="8">
    <source>
        <dbReference type="EMBL" id="WAC15374.1"/>
    </source>
</evidence>
<feature type="transmembrane region" description="Helical" evidence="7">
    <location>
        <begin position="50"/>
        <end position="70"/>
    </location>
</feature>
<dbReference type="PIRSF" id="PIRSF004810">
    <property type="entry name" value="ChrA"/>
    <property type="match status" value="1"/>
</dbReference>
<gene>
    <name evidence="8" type="primary">chrA</name>
    <name evidence="8" type="ORF">ON006_15675</name>
</gene>
<dbReference type="AlphaFoldDB" id="A0A9E8SPI1"/>
<dbReference type="PANTHER" id="PTHR43663:SF1">
    <property type="entry name" value="CHROMATE TRANSPORTER"/>
    <property type="match status" value="1"/>
</dbReference>
<evidence type="ECO:0000256" key="2">
    <source>
        <dbReference type="ARBA" id="ARBA00005262"/>
    </source>
</evidence>
<feature type="transmembrane region" description="Helical" evidence="7">
    <location>
        <begin position="143"/>
        <end position="176"/>
    </location>
</feature>
<feature type="transmembrane region" description="Helical" evidence="7">
    <location>
        <begin position="228"/>
        <end position="247"/>
    </location>
</feature>
<keyword evidence="9" id="KW-1185">Reference proteome</keyword>
<dbReference type="Pfam" id="PF02417">
    <property type="entry name" value="Chromate_transp"/>
    <property type="match status" value="2"/>
</dbReference>
<dbReference type="RefSeq" id="WP_244822981.1">
    <property type="nucleotide sequence ID" value="NZ_CP112998.1"/>
</dbReference>
<evidence type="ECO:0000313" key="9">
    <source>
        <dbReference type="Proteomes" id="UP001164653"/>
    </source>
</evidence>
<keyword evidence="3" id="KW-1003">Cell membrane</keyword>
<evidence type="ECO:0000256" key="5">
    <source>
        <dbReference type="ARBA" id="ARBA00022989"/>
    </source>
</evidence>
<keyword evidence="5 7" id="KW-1133">Transmembrane helix</keyword>
<name>A0A9E8SPI1_9BACT</name>
<dbReference type="InterPro" id="IPR014047">
    <property type="entry name" value="Chr_Tranpt_l_chain"/>
</dbReference>
<sequence>MKPTLTYLFLTFLRIGATSWGGFMVLISMIQKKVVEKDGNLEANVIMEGISLASVLPGPMAVNVVSFVGYRLGGWTGAFVSVVAVLLPSFLLMLALSHLYFLYGNIPAMSHFFSGILPAVAAIIISVAVNLGEKSIKDLPQIVIAIASAVLIFFSKSYLTTLTILVGSGIFGYIFYYKPAPAQTLPEQGTSEIRASRKQYWLLIPVAALVLLFVFINKSPGIHLHKTILLTFSGMSLSQFGGGYVIIPTMQKIVVDGMKWLSDKEFVDAVAMGQITPGPIFVSATFIGYKLAGFWGALNATISIFFPTAILTVFCAKFFNKISSSALVTAIFKGLRPAIIGMIASAALTILWNNGLSIFTIAIFALALLTIMRFKIDPVYVIPVAGIIGILIL</sequence>
<evidence type="ECO:0000256" key="7">
    <source>
        <dbReference type="SAM" id="Phobius"/>
    </source>
</evidence>
<dbReference type="GO" id="GO:0015109">
    <property type="term" value="F:chromate transmembrane transporter activity"/>
    <property type="evidence" value="ECO:0007669"/>
    <property type="project" value="InterPro"/>
</dbReference>
<comment type="subcellular location">
    <subcellularLocation>
        <location evidence="1">Cell membrane</location>
        <topology evidence="1">Multi-pass membrane protein</topology>
    </subcellularLocation>
</comment>
<dbReference type="EMBL" id="CP112998">
    <property type="protein sequence ID" value="WAC15374.1"/>
    <property type="molecule type" value="Genomic_DNA"/>
</dbReference>
<evidence type="ECO:0000256" key="4">
    <source>
        <dbReference type="ARBA" id="ARBA00022692"/>
    </source>
</evidence>
<accession>A0A9E8SPI1</accession>
<feature type="transmembrane region" description="Helical" evidence="7">
    <location>
        <begin position="77"/>
        <end position="103"/>
    </location>
</feature>
<feature type="transmembrane region" description="Helical" evidence="7">
    <location>
        <begin position="267"/>
        <end position="289"/>
    </location>
</feature>
<keyword evidence="6 7" id="KW-0472">Membrane</keyword>
<reference evidence="8" key="1">
    <citation type="submission" date="2022-11" db="EMBL/GenBank/DDBJ databases">
        <title>Dyadobacter pollutisoli sp. nov., isolated from plastic dumped soil.</title>
        <authorList>
            <person name="Kim J.M."/>
            <person name="Kim K.R."/>
            <person name="Lee J.K."/>
            <person name="Hao L."/>
            <person name="Jeon C.O."/>
        </authorList>
    </citation>
    <scope>NUCLEOTIDE SEQUENCE</scope>
    <source>
        <strain evidence="8">U1</strain>
    </source>
</reference>
<feature type="transmembrane region" description="Helical" evidence="7">
    <location>
        <begin position="199"/>
        <end position="216"/>
    </location>
</feature>
<dbReference type="Proteomes" id="UP001164653">
    <property type="component" value="Chromosome"/>
</dbReference>
<dbReference type="InterPro" id="IPR003370">
    <property type="entry name" value="Chromate_transpt"/>
</dbReference>
<feature type="transmembrane region" description="Helical" evidence="7">
    <location>
        <begin position="109"/>
        <end position="131"/>
    </location>
</feature>
<organism evidence="8 9">
    <name type="scientific">Dyadobacter pollutisoli</name>
    <dbReference type="NCBI Taxonomy" id="2910158"/>
    <lineage>
        <taxon>Bacteria</taxon>
        <taxon>Pseudomonadati</taxon>
        <taxon>Bacteroidota</taxon>
        <taxon>Cytophagia</taxon>
        <taxon>Cytophagales</taxon>
        <taxon>Spirosomataceae</taxon>
        <taxon>Dyadobacter</taxon>
    </lineage>
</organism>
<comment type="similarity">
    <text evidence="2">Belongs to the chromate ion transporter (CHR) (TC 2.A.51) family.</text>
</comment>
<feature type="transmembrane region" description="Helical" evidence="7">
    <location>
        <begin position="339"/>
        <end position="369"/>
    </location>
</feature>
<dbReference type="NCBIfam" id="TIGR00937">
    <property type="entry name" value="2A51"/>
    <property type="match status" value="1"/>
</dbReference>
<keyword evidence="4 7" id="KW-0812">Transmembrane</keyword>
<evidence type="ECO:0000256" key="1">
    <source>
        <dbReference type="ARBA" id="ARBA00004651"/>
    </source>
</evidence>
<proteinExistence type="inferred from homology"/>